<name>A0A9J6ZKE4_9BACL</name>
<comment type="pathway">
    <text evidence="2 7">Isoprenoid biosynthesis; isopentenyl diphosphate biosynthesis via DXP pathway; isopentenyl diphosphate from 1-deoxy-D-xylulose 5-phosphate: step 2/6.</text>
</comment>
<reference evidence="8" key="1">
    <citation type="submission" date="2022-05" db="EMBL/GenBank/DDBJ databases">
        <title>Novel bacterial taxa in a minimal lignocellulolytic consortium and its capacity to transform plastics disclosed by genome-resolved metagenomics.</title>
        <authorList>
            <person name="Rodriguez C.A.D."/>
            <person name="Diaz-Garcia L."/>
            <person name="Herrera K."/>
            <person name="Tarazona N.A."/>
            <person name="Sproer C."/>
            <person name="Overmann J."/>
            <person name="Jimenez D.J."/>
        </authorList>
    </citation>
    <scope>NUCLEOTIDE SEQUENCE</scope>
    <source>
        <strain evidence="8">MAG5</strain>
    </source>
</reference>
<dbReference type="PANTHER" id="PTHR32125:SF4">
    <property type="entry name" value="2-C-METHYL-D-ERYTHRITOL 4-PHOSPHATE CYTIDYLYLTRANSFERASE, CHLOROPLASTIC"/>
    <property type="match status" value="1"/>
</dbReference>
<feature type="site" description="Transition state stabilizer" evidence="7">
    <location>
        <position position="17"/>
    </location>
</feature>
<dbReference type="FunFam" id="3.90.550.10:FF:000003">
    <property type="entry name" value="2-C-methyl-D-erythritol 4-phosphate cytidylyltransferase"/>
    <property type="match status" value="1"/>
</dbReference>
<organism evidence="8 9">
    <name type="scientific">Candidatus Pristimantibacillus lignocellulolyticus</name>
    <dbReference type="NCBI Taxonomy" id="2994561"/>
    <lineage>
        <taxon>Bacteria</taxon>
        <taxon>Bacillati</taxon>
        <taxon>Bacillota</taxon>
        <taxon>Bacilli</taxon>
        <taxon>Bacillales</taxon>
        <taxon>Paenibacillaceae</taxon>
        <taxon>Candidatus Pristimantibacillus</taxon>
    </lineage>
</organism>
<dbReference type="KEGG" id="plig:NAG76_08020"/>
<dbReference type="NCBIfam" id="TIGR00453">
    <property type="entry name" value="ispD"/>
    <property type="match status" value="1"/>
</dbReference>
<dbReference type="GO" id="GO:0050518">
    <property type="term" value="F:2-C-methyl-D-erythritol 4-phosphate cytidylyltransferase activity"/>
    <property type="evidence" value="ECO:0007669"/>
    <property type="project" value="UniProtKB-UniRule"/>
</dbReference>
<feature type="site" description="Transition state stabilizer" evidence="7">
    <location>
        <position position="24"/>
    </location>
</feature>
<feature type="site" description="Positions MEP for the nucleophilic attack" evidence="7">
    <location>
        <position position="210"/>
    </location>
</feature>
<dbReference type="InterPro" id="IPR018294">
    <property type="entry name" value="ISPD_synthase_CS"/>
</dbReference>
<dbReference type="EMBL" id="CP097899">
    <property type="protein sequence ID" value="URN96161.1"/>
    <property type="molecule type" value="Genomic_DNA"/>
</dbReference>
<keyword evidence="6 7" id="KW-0414">Isoprene biosynthesis</keyword>
<comment type="function">
    <text evidence="7">Catalyzes the formation of 4-diphosphocytidyl-2-C-methyl-D-erythritol from CTP and 2-C-methyl-D-erythritol 4-phosphate (MEP).</text>
</comment>
<evidence type="ECO:0000256" key="1">
    <source>
        <dbReference type="ARBA" id="ARBA00001282"/>
    </source>
</evidence>
<dbReference type="InterPro" id="IPR050088">
    <property type="entry name" value="IspD/TarI_cytidylyltransf_bact"/>
</dbReference>
<dbReference type="InterPro" id="IPR029044">
    <property type="entry name" value="Nucleotide-diphossugar_trans"/>
</dbReference>
<gene>
    <name evidence="7 8" type="primary">ispD</name>
    <name evidence="8" type="ORF">NAG76_08020</name>
</gene>
<dbReference type="InterPro" id="IPR001228">
    <property type="entry name" value="IspD"/>
</dbReference>
<comment type="catalytic activity">
    <reaction evidence="1 7">
        <text>2-C-methyl-D-erythritol 4-phosphate + CTP + H(+) = 4-CDP-2-C-methyl-D-erythritol + diphosphate</text>
        <dbReference type="Rhea" id="RHEA:13429"/>
        <dbReference type="ChEBI" id="CHEBI:15378"/>
        <dbReference type="ChEBI" id="CHEBI:33019"/>
        <dbReference type="ChEBI" id="CHEBI:37563"/>
        <dbReference type="ChEBI" id="CHEBI:57823"/>
        <dbReference type="ChEBI" id="CHEBI:58262"/>
        <dbReference type="EC" id="2.7.7.60"/>
    </reaction>
</comment>
<evidence type="ECO:0000256" key="7">
    <source>
        <dbReference type="HAMAP-Rule" id="MF_00108"/>
    </source>
</evidence>
<evidence type="ECO:0000256" key="2">
    <source>
        <dbReference type="ARBA" id="ARBA00004787"/>
    </source>
</evidence>
<dbReference type="InterPro" id="IPR034683">
    <property type="entry name" value="IspD/TarI"/>
</dbReference>
<dbReference type="CDD" id="cd02516">
    <property type="entry name" value="CDP-ME_synthetase"/>
    <property type="match status" value="1"/>
</dbReference>
<dbReference type="Gene3D" id="3.90.550.10">
    <property type="entry name" value="Spore Coat Polysaccharide Biosynthesis Protein SpsA, Chain A"/>
    <property type="match status" value="1"/>
</dbReference>
<feature type="site" description="Positions MEP for the nucleophilic attack" evidence="7">
    <location>
        <position position="154"/>
    </location>
</feature>
<evidence type="ECO:0000313" key="9">
    <source>
        <dbReference type="Proteomes" id="UP001056756"/>
    </source>
</evidence>
<accession>A0A9J6ZKE4</accession>
<dbReference type="GO" id="GO:0019288">
    <property type="term" value="P:isopentenyl diphosphate biosynthetic process, methylerythritol 4-phosphate pathway"/>
    <property type="evidence" value="ECO:0007669"/>
    <property type="project" value="UniProtKB-UniRule"/>
</dbReference>
<dbReference type="PANTHER" id="PTHR32125">
    <property type="entry name" value="2-C-METHYL-D-ERYTHRITOL 4-PHOSPHATE CYTIDYLYLTRANSFERASE, CHLOROPLASTIC"/>
    <property type="match status" value="1"/>
</dbReference>
<evidence type="ECO:0000313" key="8">
    <source>
        <dbReference type="EMBL" id="URN96161.1"/>
    </source>
</evidence>
<dbReference type="AlphaFoldDB" id="A0A9J6ZKE4"/>
<dbReference type="Pfam" id="PF01128">
    <property type="entry name" value="IspD"/>
    <property type="match status" value="1"/>
</dbReference>
<proteinExistence type="inferred from homology"/>
<evidence type="ECO:0000256" key="4">
    <source>
        <dbReference type="ARBA" id="ARBA00022679"/>
    </source>
</evidence>
<dbReference type="EC" id="2.7.7.60" evidence="7"/>
<sequence length="232" mass="25736">MNELWGVVIVAAGRGTRMGTSESKQYLQLGDRPILVHTLQRFQLMKDVSEIVLVVGTEDVERCQQWRDQYNLMKVKTIIAGGTERQHSVYAGLQHIESSWVMVHDGVRPFVSEHAVKACCAKAVEHGAAVLAVPVKDTIKQVNSEGVITATPDRKSLWAIQTPQAFRHDLLLQAHEAALTQGLLGTDDAMVVEWTGLPVVVSEGEYTNIKITTPEDLPWAQQLLSKMENEIT</sequence>
<keyword evidence="5 7" id="KW-0548">Nucleotidyltransferase</keyword>
<dbReference type="HAMAP" id="MF_00108">
    <property type="entry name" value="IspD"/>
    <property type="match status" value="1"/>
</dbReference>
<dbReference type="Proteomes" id="UP001056756">
    <property type="component" value="Chromosome"/>
</dbReference>
<evidence type="ECO:0000256" key="5">
    <source>
        <dbReference type="ARBA" id="ARBA00022695"/>
    </source>
</evidence>
<evidence type="ECO:0000256" key="6">
    <source>
        <dbReference type="ARBA" id="ARBA00023229"/>
    </source>
</evidence>
<dbReference type="PROSITE" id="PS01295">
    <property type="entry name" value="ISPD"/>
    <property type="match status" value="1"/>
</dbReference>
<keyword evidence="4 7" id="KW-0808">Transferase</keyword>
<dbReference type="SUPFAM" id="SSF53448">
    <property type="entry name" value="Nucleotide-diphospho-sugar transferases"/>
    <property type="match status" value="1"/>
</dbReference>
<evidence type="ECO:0000256" key="3">
    <source>
        <dbReference type="ARBA" id="ARBA00009789"/>
    </source>
</evidence>
<protein>
    <recommendedName>
        <fullName evidence="7">2-C-methyl-D-erythritol 4-phosphate cytidylyltransferase</fullName>
        <ecNumber evidence="7">2.7.7.60</ecNumber>
    </recommendedName>
    <alternativeName>
        <fullName evidence="7">4-diphosphocytidyl-2C-methyl-D-erythritol synthase</fullName>
    </alternativeName>
    <alternativeName>
        <fullName evidence="7">MEP cytidylyltransferase</fullName>
        <shortName evidence="7">MCT</shortName>
    </alternativeName>
</protein>
<comment type="similarity">
    <text evidence="3 7">Belongs to the IspD/TarI cytidylyltransferase family. IspD subfamily.</text>
</comment>